<keyword evidence="3" id="KW-1185">Reference proteome</keyword>
<dbReference type="EMBL" id="JACCFM010000001">
    <property type="protein sequence ID" value="NYJ19147.1"/>
    <property type="molecule type" value="Genomic_DNA"/>
</dbReference>
<sequence length="257" mass="28145">MTTVAVIPQMTHDEAETITEQITFRLDAIADNYEVVMPLIREAIERGAHDVLGYPSVGAYVSDQFGGALSRLGVEVRREVVRELSAAGMSTRAIAPIVGVTRQMVSKDIHANEVATELPPELSDAPGTTQRLTGANSASEANFPALAAVNLDTGEVFDAPTTVTETHTVKTVTGLDGKTYKTQEPKTPQRRALTETARDTGWELHKTIEKLQRITEDDRFTRNKEEVASHLRGHLQFAIESCQGILDAFNTQDKDTE</sequence>
<dbReference type="RefSeq" id="WP_179577958.1">
    <property type="nucleotide sequence ID" value="NZ_JACCFM010000001.1"/>
</dbReference>
<dbReference type="Proteomes" id="UP000537260">
    <property type="component" value="Unassembled WGS sequence"/>
</dbReference>
<evidence type="ECO:0000256" key="1">
    <source>
        <dbReference type="SAM" id="MobiDB-lite"/>
    </source>
</evidence>
<comment type="caution">
    <text evidence="2">The sequence shown here is derived from an EMBL/GenBank/DDBJ whole genome shotgun (WGS) entry which is preliminary data.</text>
</comment>
<dbReference type="AlphaFoldDB" id="A0A7Z0J575"/>
<feature type="region of interest" description="Disordered" evidence="1">
    <location>
        <begin position="119"/>
        <end position="138"/>
    </location>
</feature>
<evidence type="ECO:0000313" key="3">
    <source>
        <dbReference type="Proteomes" id="UP000537260"/>
    </source>
</evidence>
<gene>
    <name evidence="2" type="ORF">HNR05_000938</name>
</gene>
<name>A0A7Z0J575_9MICO</name>
<feature type="compositionally biased region" description="Polar residues" evidence="1">
    <location>
        <begin position="126"/>
        <end position="138"/>
    </location>
</feature>
<evidence type="ECO:0000313" key="2">
    <source>
        <dbReference type="EMBL" id="NYJ19147.1"/>
    </source>
</evidence>
<reference evidence="2 3" key="1">
    <citation type="submission" date="2020-07" db="EMBL/GenBank/DDBJ databases">
        <title>Sequencing the genomes of 1000 actinobacteria strains.</title>
        <authorList>
            <person name="Klenk H.-P."/>
        </authorList>
    </citation>
    <scope>NUCLEOTIDE SEQUENCE [LARGE SCALE GENOMIC DNA]</scope>
    <source>
        <strain evidence="2 3">LI1</strain>
    </source>
</reference>
<proteinExistence type="predicted"/>
<accession>A0A7Z0J575</accession>
<organism evidence="2 3">
    <name type="scientific">Glaciibacter psychrotolerans</name>
    <dbReference type="NCBI Taxonomy" id="670054"/>
    <lineage>
        <taxon>Bacteria</taxon>
        <taxon>Bacillati</taxon>
        <taxon>Actinomycetota</taxon>
        <taxon>Actinomycetes</taxon>
        <taxon>Micrococcales</taxon>
        <taxon>Microbacteriaceae</taxon>
        <taxon>Glaciibacter</taxon>
    </lineage>
</organism>
<protein>
    <submittedName>
        <fullName evidence="2">Uncharacterized protein</fullName>
    </submittedName>
</protein>